<protein>
    <submittedName>
        <fullName evidence="1">Secreted protein</fullName>
    </submittedName>
</protein>
<reference evidence="1" key="1">
    <citation type="submission" date="2019-11" db="UniProtKB">
        <authorList>
            <consortium name="WormBaseParasite"/>
        </authorList>
    </citation>
    <scope>IDENTIFICATION</scope>
</reference>
<dbReference type="AlphaFoldDB" id="A0A5K3FKT7"/>
<evidence type="ECO:0000313" key="1">
    <source>
        <dbReference type="WBParaSite" id="MCU_008609-RA"/>
    </source>
</evidence>
<sequence>MSGGEPGRLFYLAQQCSQFTRILLAAVLNRLSPLLQIVLSTHSKLNLCERASSLQLRYRAIVTHGHYCANLSSILLEYQGDFRRRHIASAISLRPPTNLRVHTFRIPGVKHQSRARQSSQWKKRSINSSRLVYQACTTAIAIRMMSLHLH</sequence>
<accession>A0A5K3FKT7</accession>
<proteinExistence type="predicted"/>
<dbReference type="WBParaSite" id="MCU_008609-RA">
    <property type="protein sequence ID" value="MCU_008609-RA"/>
    <property type="gene ID" value="MCU_008609"/>
</dbReference>
<name>A0A5K3FKT7_MESCO</name>
<organism evidence="1">
    <name type="scientific">Mesocestoides corti</name>
    <name type="common">Flatworm</name>
    <dbReference type="NCBI Taxonomy" id="53468"/>
    <lineage>
        <taxon>Eukaryota</taxon>
        <taxon>Metazoa</taxon>
        <taxon>Spiralia</taxon>
        <taxon>Lophotrochozoa</taxon>
        <taxon>Platyhelminthes</taxon>
        <taxon>Cestoda</taxon>
        <taxon>Eucestoda</taxon>
        <taxon>Cyclophyllidea</taxon>
        <taxon>Mesocestoididae</taxon>
        <taxon>Mesocestoides</taxon>
    </lineage>
</organism>